<dbReference type="Gene3D" id="3.20.20.190">
    <property type="entry name" value="Phosphatidylinositol (PI) phosphodiesterase"/>
    <property type="match status" value="1"/>
</dbReference>
<dbReference type="InterPro" id="IPR030395">
    <property type="entry name" value="GP_PDE_dom"/>
</dbReference>
<comment type="caution">
    <text evidence="3">The sequence shown here is derived from an EMBL/GenBank/DDBJ whole genome shotgun (WGS) entry which is preliminary data.</text>
</comment>
<dbReference type="InterPro" id="IPR051578">
    <property type="entry name" value="GDPD"/>
</dbReference>
<dbReference type="RefSeq" id="XP_069202019.1">
    <property type="nucleotide sequence ID" value="XM_069347416.1"/>
</dbReference>
<protein>
    <recommendedName>
        <fullName evidence="2">GP-PDE domain-containing protein</fullName>
    </recommendedName>
</protein>
<evidence type="ECO:0000256" key="1">
    <source>
        <dbReference type="ARBA" id="ARBA00022801"/>
    </source>
</evidence>
<dbReference type="Proteomes" id="UP001562354">
    <property type="component" value="Unassembled WGS sequence"/>
</dbReference>
<keyword evidence="4" id="KW-1185">Reference proteome</keyword>
<feature type="domain" description="GP-PDE" evidence="2">
    <location>
        <begin position="1"/>
        <end position="202"/>
    </location>
</feature>
<dbReference type="SUPFAM" id="SSF51695">
    <property type="entry name" value="PLC-like phosphodiesterases"/>
    <property type="match status" value="1"/>
</dbReference>
<evidence type="ECO:0000313" key="4">
    <source>
        <dbReference type="Proteomes" id="UP001562354"/>
    </source>
</evidence>
<reference evidence="3 4" key="1">
    <citation type="submission" date="2024-07" db="EMBL/GenBank/DDBJ databases">
        <title>Draft sequence of the Neodothiora populina.</title>
        <authorList>
            <person name="Drown D.D."/>
            <person name="Schuette U.S."/>
            <person name="Buechlein A.B."/>
            <person name="Rusch D.R."/>
            <person name="Winton L.W."/>
            <person name="Adams G.A."/>
        </authorList>
    </citation>
    <scope>NUCLEOTIDE SEQUENCE [LARGE SCALE GENOMIC DNA]</scope>
    <source>
        <strain evidence="3 4">CPC 39397</strain>
    </source>
</reference>
<dbReference type="EMBL" id="JBFMKM010000006">
    <property type="protein sequence ID" value="KAL1305746.1"/>
    <property type="molecule type" value="Genomic_DNA"/>
</dbReference>
<dbReference type="PANTHER" id="PTHR22958">
    <property type="entry name" value="GLYCEROPHOSPHORYL DIESTER PHOSPHODIESTERASE"/>
    <property type="match status" value="1"/>
</dbReference>
<keyword evidence="1" id="KW-0378">Hydrolase</keyword>
<dbReference type="PANTHER" id="PTHR22958:SF1">
    <property type="entry name" value="GLYCEROPHOSPHOCHOLINE PHOSPHODIESTERASE GPCPD1"/>
    <property type="match status" value="1"/>
</dbReference>
<gene>
    <name evidence="3" type="ORF">AAFC00_007327</name>
</gene>
<proteinExistence type="predicted"/>
<name>A0ABR3PHX1_9PEZI</name>
<sequence length="210" mass="23432">MEDTFEFKLRGIKGNTLGTSVRQSFMTLSQLLTETPKTIDTDIEIKYPMLTEATEEWFLDTYAIEVNLLVDTILRTIFDLAESRPIVFSSFSPEVCVCLQLKQDRYPVYFLTESGNIDAGDIRARSVQEAVHFARAWNLAGTIQRADPLLASPRLVRYCQQEGMRCGSWGGLNDDADNAKRLAKAGLDVIIVIDVKTIVKVVSDVSSGTV</sequence>
<evidence type="ECO:0000313" key="3">
    <source>
        <dbReference type="EMBL" id="KAL1305746.1"/>
    </source>
</evidence>
<evidence type="ECO:0000259" key="2">
    <source>
        <dbReference type="PROSITE" id="PS51704"/>
    </source>
</evidence>
<dbReference type="InterPro" id="IPR017946">
    <property type="entry name" value="PLC-like_Pdiesterase_TIM-brl"/>
</dbReference>
<organism evidence="3 4">
    <name type="scientific">Neodothiora populina</name>
    <dbReference type="NCBI Taxonomy" id="2781224"/>
    <lineage>
        <taxon>Eukaryota</taxon>
        <taxon>Fungi</taxon>
        <taxon>Dikarya</taxon>
        <taxon>Ascomycota</taxon>
        <taxon>Pezizomycotina</taxon>
        <taxon>Dothideomycetes</taxon>
        <taxon>Dothideomycetidae</taxon>
        <taxon>Dothideales</taxon>
        <taxon>Dothioraceae</taxon>
        <taxon>Neodothiora</taxon>
    </lineage>
</organism>
<accession>A0ABR3PHX1</accession>
<dbReference type="Pfam" id="PF03009">
    <property type="entry name" value="GDPD"/>
    <property type="match status" value="1"/>
</dbReference>
<dbReference type="PROSITE" id="PS51704">
    <property type="entry name" value="GP_PDE"/>
    <property type="match status" value="1"/>
</dbReference>
<dbReference type="GeneID" id="95981026"/>